<accession>A0A7W7C6B7</accession>
<dbReference type="AlphaFoldDB" id="A0A7W7C6B7"/>
<comment type="caution">
    <text evidence="1">The sequence shown here is derived from an EMBL/GenBank/DDBJ whole genome shotgun (WGS) entry which is preliminary data.</text>
</comment>
<evidence type="ECO:0000313" key="2">
    <source>
        <dbReference type="Proteomes" id="UP000533598"/>
    </source>
</evidence>
<dbReference type="EMBL" id="JACHMH010000001">
    <property type="protein sequence ID" value="MBB4675287.1"/>
    <property type="molecule type" value="Genomic_DNA"/>
</dbReference>
<reference evidence="1 2" key="1">
    <citation type="submission" date="2020-08" db="EMBL/GenBank/DDBJ databases">
        <title>Sequencing the genomes of 1000 actinobacteria strains.</title>
        <authorList>
            <person name="Klenk H.-P."/>
        </authorList>
    </citation>
    <scope>NUCLEOTIDE SEQUENCE [LARGE SCALE GENOMIC DNA]</scope>
    <source>
        <strain evidence="1 2">DSM 44230</strain>
    </source>
</reference>
<sequence>MHPEADEHALARGQAVALLLALRAHELDRTRQVLAENARAGRGRLVELLYVLVRGVAAMLHEVGWDIAGSLAVRLESRPDPTPVDAAVEQARALVLQAVQLEADGDAAGAERIVGQVVDAEPSVVLVWGLVTAAELVEQLLVVCRDRGVPVPAWLEPAG</sequence>
<dbReference type="Proteomes" id="UP000533598">
    <property type="component" value="Unassembled WGS sequence"/>
</dbReference>
<organism evidence="1 2">
    <name type="scientific">Crossiella cryophila</name>
    <dbReference type="NCBI Taxonomy" id="43355"/>
    <lineage>
        <taxon>Bacteria</taxon>
        <taxon>Bacillati</taxon>
        <taxon>Actinomycetota</taxon>
        <taxon>Actinomycetes</taxon>
        <taxon>Pseudonocardiales</taxon>
        <taxon>Pseudonocardiaceae</taxon>
        <taxon>Crossiella</taxon>
    </lineage>
</organism>
<name>A0A7W7C6B7_9PSEU</name>
<protein>
    <submittedName>
        <fullName evidence="1">Uncharacterized protein</fullName>
    </submittedName>
</protein>
<keyword evidence="2" id="KW-1185">Reference proteome</keyword>
<gene>
    <name evidence="1" type="ORF">HNR67_001405</name>
</gene>
<proteinExistence type="predicted"/>
<dbReference type="RefSeq" id="WP_185001281.1">
    <property type="nucleotide sequence ID" value="NZ_BAAAUI010000006.1"/>
</dbReference>
<evidence type="ECO:0000313" key="1">
    <source>
        <dbReference type="EMBL" id="MBB4675287.1"/>
    </source>
</evidence>